<evidence type="ECO:0000313" key="2">
    <source>
        <dbReference type="Proteomes" id="UP000316621"/>
    </source>
</evidence>
<dbReference type="EMBL" id="CM010724">
    <property type="protein sequence ID" value="RZC81373.1"/>
    <property type="molecule type" value="Genomic_DNA"/>
</dbReference>
<proteinExistence type="predicted"/>
<reference evidence="1 2" key="1">
    <citation type="journal article" date="2018" name="Science">
        <title>The opium poppy genome and morphinan production.</title>
        <authorList>
            <person name="Guo L."/>
            <person name="Winzer T."/>
            <person name="Yang X."/>
            <person name="Li Y."/>
            <person name="Ning Z."/>
            <person name="He Z."/>
            <person name="Teodor R."/>
            <person name="Lu Y."/>
            <person name="Bowser T.A."/>
            <person name="Graham I.A."/>
            <person name="Ye K."/>
        </authorList>
    </citation>
    <scope>NUCLEOTIDE SEQUENCE [LARGE SCALE GENOMIC DNA]</scope>
    <source>
        <strain evidence="2">cv. HN1</strain>
        <tissue evidence="1">Leaves</tissue>
    </source>
</reference>
<keyword evidence="2" id="KW-1185">Reference proteome</keyword>
<dbReference type="Proteomes" id="UP000316621">
    <property type="component" value="Chromosome 10"/>
</dbReference>
<name>A0A4Y7L782_PAPSO</name>
<sequence>IQVPIRTCQGCVAAFKLLLHGFRTYKSVDKWWNGDMKCVQSPKCVFQYIDPLHIRELILLTKPVELTTKSTPESNKYLGCKTTPPYIVVSGHEKRKNAY</sequence>
<accession>A0A4Y7L782</accession>
<gene>
    <name evidence="1" type="ORF">C5167_043944</name>
</gene>
<evidence type="ECO:0000313" key="1">
    <source>
        <dbReference type="EMBL" id="RZC81373.1"/>
    </source>
</evidence>
<organism evidence="1 2">
    <name type="scientific">Papaver somniferum</name>
    <name type="common">Opium poppy</name>
    <dbReference type="NCBI Taxonomy" id="3469"/>
    <lineage>
        <taxon>Eukaryota</taxon>
        <taxon>Viridiplantae</taxon>
        <taxon>Streptophyta</taxon>
        <taxon>Embryophyta</taxon>
        <taxon>Tracheophyta</taxon>
        <taxon>Spermatophyta</taxon>
        <taxon>Magnoliopsida</taxon>
        <taxon>Ranunculales</taxon>
        <taxon>Papaveraceae</taxon>
        <taxon>Papaveroideae</taxon>
        <taxon>Papaver</taxon>
    </lineage>
</organism>
<protein>
    <submittedName>
        <fullName evidence="1">Uncharacterized protein</fullName>
    </submittedName>
</protein>
<dbReference type="AlphaFoldDB" id="A0A4Y7L782"/>
<feature type="non-terminal residue" evidence="1">
    <location>
        <position position="1"/>
    </location>
</feature>
<dbReference type="Gramene" id="RZC81373">
    <property type="protein sequence ID" value="RZC81373"/>
    <property type="gene ID" value="C5167_043944"/>
</dbReference>